<name>F9D6B8_PREDD</name>
<dbReference type="InterPro" id="IPR001173">
    <property type="entry name" value="Glyco_trans_2-like"/>
</dbReference>
<evidence type="ECO:0000313" key="5">
    <source>
        <dbReference type="Proteomes" id="UP000010862"/>
    </source>
</evidence>
<accession>F9D6B8</accession>
<keyword evidence="5" id="KW-1185">Reference proteome</keyword>
<dbReference type="PANTHER" id="PTHR22916">
    <property type="entry name" value="GLYCOSYLTRANSFERASE"/>
    <property type="match status" value="1"/>
</dbReference>
<dbReference type="AlphaFoldDB" id="F9D6B8"/>
<dbReference type="Pfam" id="PF00535">
    <property type="entry name" value="Glycos_transf_2"/>
    <property type="match status" value="1"/>
</dbReference>
<keyword evidence="3" id="KW-0808">Transferase</keyword>
<dbReference type="GO" id="GO:0016758">
    <property type="term" value="F:hexosyltransferase activity"/>
    <property type="evidence" value="ECO:0007669"/>
    <property type="project" value="UniProtKB-ARBA"/>
</dbReference>
<dbReference type="PATRIC" id="fig|908937.9.peg.2345"/>
<dbReference type="Gene3D" id="3.90.550.10">
    <property type="entry name" value="Spore Coat Polysaccharide Biosynthesis Protein SpsA, Chain A"/>
    <property type="match status" value="1"/>
</dbReference>
<reference evidence="3 4" key="1">
    <citation type="submission" date="2011-04" db="EMBL/GenBank/DDBJ databases">
        <authorList>
            <person name="Muzny D."/>
            <person name="Qin X."/>
            <person name="Deng J."/>
            <person name="Jiang H."/>
            <person name="Liu Y."/>
            <person name="Qu J."/>
            <person name="Song X.-Z."/>
            <person name="Zhang L."/>
            <person name="Thornton R."/>
            <person name="Coyle M."/>
            <person name="Francisco L."/>
            <person name="Jackson L."/>
            <person name="Javaid M."/>
            <person name="Korchina V."/>
            <person name="Kovar C."/>
            <person name="Mata R."/>
            <person name="Mathew T."/>
            <person name="Ngo R."/>
            <person name="Nguyen L."/>
            <person name="Nguyen N."/>
            <person name="Okwuonu G."/>
            <person name="Ongeri F."/>
            <person name="Pham C."/>
            <person name="Simmons D."/>
            <person name="Wilczek-Boney K."/>
            <person name="Hale W."/>
            <person name="Jakkamsetti A."/>
            <person name="Pham P."/>
            <person name="Ruth R."/>
            <person name="San Lucas F."/>
            <person name="Warren J."/>
            <person name="Zhang J."/>
            <person name="Zhao Z."/>
            <person name="Zhou C."/>
            <person name="Zhu D."/>
            <person name="Lee S."/>
            <person name="Bess C."/>
            <person name="Blankenburg K."/>
            <person name="Forbes L."/>
            <person name="Fu Q."/>
            <person name="Gubbala S."/>
            <person name="Hirani K."/>
            <person name="Jayaseelan J.C."/>
            <person name="Lara F."/>
            <person name="Munidasa M."/>
            <person name="Palculict T."/>
            <person name="Patil S."/>
            <person name="Pu L.-L."/>
            <person name="Saada N."/>
            <person name="Tang L."/>
            <person name="Weissenberger G."/>
            <person name="Zhu Y."/>
            <person name="Hemphill L."/>
            <person name="Shang Y."/>
            <person name="Youmans B."/>
            <person name="Ayvaz T."/>
            <person name="Ross M."/>
            <person name="Santibanez J."/>
            <person name="Aqrawi P."/>
            <person name="Gross S."/>
            <person name="Joshi V."/>
            <person name="Fowler G."/>
            <person name="Nazareth L."/>
            <person name="Reid J."/>
            <person name="Worley K."/>
            <person name="Petrosino J."/>
            <person name="Highlander S."/>
            <person name="Gibbs R."/>
        </authorList>
    </citation>
    <scope>NUCLEOTIDE SEQUENCE [LARGE SCALE GENOMIC DNA]</scope>
    <source>
        <strain evidence="3 4">DSM 3688</strain>
    </source>
</reference>
<proteinExistence type="predicted"/>
<dbReference type="OrthoDB" id="9788101at2"/>
<dbReference type="PANTHER" id="PTHR22916:SF67">
    <property type="entry name" value="COLANIC ACID BIOSYNTHESIS GLYCOSYL TRANSFERASE WCAE-RELATED"/>
    <property type="match status" value="1"/>
</dbReference>
<organism evidence="3 4">
    <name type="scientific">Prevotella dentalis (strain ATCC 49559 / DSM 3688 / JCM 13448 / NCTC 12043 / ES 2772)</name>
    <name type="common">Mitsuokella dentalis</name>
    <dbReference type="NCBI Taxonomy" id="908937"/>
    <lineage>
        <taxon>Bacteria</taxon>
        <taxon>Pseudomonadati</taxon>
        <taxon>Bacteroidota</taxon>
        <taxon>Bacteroidia</taxon>
        <taxon>Bacteroidales</taxon>
        <taxon>Prevotellaceae</taxon>
        <taxon>Prevotella</taxon>
    </lineage>
</organism>
<reference evidence="2" key="2">
    <citation type="submission" date="2012-02" db="EMBL/GenBank/DDBJ databases">
        <title>Complete sequence of chromosome 2 of Prevotella dentalis DSM 3688.</title>
        <authorList>
            <consortium name="US DOE Joint Genome Institute (JGI-PGF)"/>
            <person name="Lucas S."/>
            <person name="Copeland A."/>
            <person name="Lapidus A."/>
            <person name="Glavina del Rio T."/>
            <person name="Dalin E."/>
            <person name="Tice H."/>
            <person name="Bruce D."/>
            <person name="Goodwin L."/>
            <person name="Pitluck S."/>
            <person name="Peters L."/>
            <person name="Mikhailova N."/>
            <person name="Chertkov O."/>
            <person name="Kyrpides N."/>
            <person name="Mavromatis K."/>
            <person name="Ivanova N."/>
            <person name="Brettin T."/>
            <person name="Detter J.C."/>
            <person name="Han C."/>
            <person name="Larimer F."/>
            <person name="Land M."/>
            <person name="Hauser L."/>
            <person name="Markowitz V."/>
            <person name="Cheng J.-F."/>
            <person name="Hugenholtz P."/>
            <person name="Woyke T."/>
            <person name="Wu D."/>
            <person name="Gronow S."/>
            <person name="Wellnitz S."/>
            <person name="Brambilla E."/>
            <person name="Klenk H.-P."/>
            <person name="Eisen J.A."/>
        </authorList>
    </citation>
    <scope>NUCLEOTIDE SEQUENCE</scope>
    <source>
        <strain evidence="2">DSM 3688</strain>
    </source>
</reference>
<dbReference type="InterPro" id="IPR029044">
    <property type="entry name" value="Nucleotide-diphossugar_trans"/>
</dbReference>
<protein>
    <submittedName>
        <fullName evidence="3">Glycosyl transferase</fullName>
    </submittedName>
</protein>
<dbReference type="Proteomes" id="UP000010862">
    <property type="component" value="Chromosome 2"/>
</dbReference>
<evidence type="ECO:0000313" key="2">
    <source>
        <dbReference type="EMBL" id="AGB29483.1"/>
    </source>
</evidence>
<evidence type="ECO:0000259" key="1">
    <source>
        <dbReference type="Pfam" id="PF00535"/>
    </source>
</evidence>
<gene>
    <name evidence="3" type="primary">wcfJ</name>
    <name evidence="2" type="ordered locus">Prede_2210</name>
    <name evidence="3" type="ORF">HMPREF9136_2396</name>
</gene>
<dbReference type="EMBL" id="CP003369">
    <property type="protein sequence ID" value="AGB29483.1"/>
    <property type="molecule type" value="Genomic_DNA"/>
</dbReference>
<evidence type="ECO:0000313" key="4">
    <source>
        <dbReference type="Proteomes" id="UP000007820"/>
    </source>
</evidence>
<feature type="domain" description="Glycosyltransferase 2-like" evidence="1">
    <location>
        <begin position="4"/>
        <end position="94"/>
    </location>
</feature>
<dbReference type="EMBL" id="AFPW01000041">
    <property type="protein sequence ID" value="EGQ12513.1"/>
    <property type="molecule type" value="Genomic_DNA"/>
</dbReference>
<dbReference type="STRING" id="908937.Prede_2210"/>
<dbReference type="RefSeq" id="WP_005847383.1">
    <property type="nucleotide sequence ID" value="NC_019968.1"/>
</dbReference>
<dbReference type="CDD" id="cd06433">
    <property type="entry name" value="GT_2_WfgS_like"/>
    <property type="match status" value="1"/>
</dbReference>
<dbReference type="eggNOG" id="COG1216">
    <property type="taxonomic scope" value="Bacteria"/>
</dbReference>
<dbReference type="KEGG" id="pdt:Prede_2210"/>
<dbReference type="SUPFAM" id="SSF53448">
    <property type="entry name" value="Nucleotide-diphospho-sugar transferases"/>
    <property type="match status" value="1"/>
</dbReference>
<evidence type="ECO:0000313" key="3">
    <source>
        <dbReference type="EMBL" id="EGQ12513.1"/>
    </source>
</evidence>
<dbReference type="Proteomes" id="UP000007820">
    <property type="component" value="Unassembled WGS sequence"/>
</dbReference>
<sequence>MKFSIITVNFNHAEGLQNTIRSVIGQSYKNYEYIIVDGGSTDGSVDIIRSYEADLTYWVSEPDGGIYQAMNKGTKMATGDYCIYLNSGDIFSNIRVLENVAGMSLTEDIISGDQQIGTKLLRSPDFVTLKIFFIRSLFHQATFIKTNLIKTHPYDESMKFAADWKFFMEMIVLNNSTYKHIPLSISIFESGGATEQNTQKSRDEVRGILENIFPKRVLEDYNDYCYGETPYRKMMNKIEDIPPVKKIIYTIDVAILKIINIRIKSKWIRELGFFLINNEKSRI</sequence>
<dbReference type="HOGENOM" id="CLU_025996_21_1_10"/>